<dbReference type="EMBL" id="CP055981">
    <property type="protein sequence ID" value="QMS39808.1"/>
    <property type="molecule type" value="Genomic_DNA"/>
</dbReference>
<evidence type="ECO:0000256" key="2">
    <source>
        <dbReference type="SAM" id="Phobius"/>
    </source>
</evidence>
<evidence type="ECO:0000313" key="4">
    <source>
        <dbReference type="EMBL" id="QMS39808.1"/>
    </source>
</evidence>
<feature type="domain" description="Phage tail tape measure protein" evidence="3">
    <location>
        <begin position="88"/>
        <end position="290"/>
    </location>
</feature>
<organism evidence="4 5">
    <name type="scientific">Escherichia coli</name>
    <dbReference type="NCBI Taxonomy" id="562"/>
    <lineage>
        <taxon>Bacteria</taxon>
        <taxon>Pseudomonadati</taxon>
        <taxon>Pseudomonadota</taxon>
        <taxon>Gammaproteobacteria</taxon>
        <taxon>Enterobacterales</taxon>
        <taxon>Enterobacteriaceae</taxon>
        <taxon>Escherichia</taxon>
    </lineage>
</organism>
<proteinExistence type="predicted"/>
<evidence type="ECO:0000256" key="1">
    <source>
        <dbReference type="ARBA" id="ARBA00022612"/>
    </source>
</evidence>
<dbReference type="PANTHER" id="PTHR37813">
    <property type="entry name" value="FELS-2 PROPHAGE PROTEIN"/>
    <property type="match status" value="1"/>
</dbReference>
<dbReference type="Pfam" id="PF10145">
    <property type="entry name" value="PhageMin_Tail"/>
    <property type="match status" value="1"/>
</dbReference>
<gene>
    <name evidence="4" type="ORF">HVV39_18205</name>
</gene>
<keyword evidence="2" id="KW-1133">Transmembrane helix</keyword>
<keyword evidence="1" id="KW-1188">Viral release from host cell</keyword>
<dbReference type="Proteomes" id="UP000514533">
    <property type="component" value="Chromosome"/>
</dbReference>
<evidence type="ECO:0000259" key="3">
    <source>
        <dbReference type="Pfam" id="PF10145"/>
    </source>
</evidence>
<accession>A0A7D7PM34</accession>
<evidence type="ECO:0000313" key="5">
    <source>
        <dbReference type="Proteomes" id="UP000514533"/>
    </source>
</evidence>
<reference evidence="4 5" key="1">
    <citation type="submission" date="2020-06" db="EMBL/GenBank/DDBJ databases">
        <title>REHAB project genomes.</title>
        <authorList>
            <person name="Shaw L.P."/>
        </authorList>
    </citation>
    <scope>NUCLEOTIDE SEQUENCE [LARGE SCALE GENOMIC DNA]</scope>
    <source>
        <strain evidence="4 5">RHB01-C20</strain>
    </source>
</reference>
<protein>
    <submittedName>
        <fullName evidence="4">Phage tail tape measure protein</fullName>
    </submittedName>
</protein>
<dbReference type="AlphaFoldDB" id="A0A7D7PM34"/>
<dbReference type="InterPro" id="IPR010090">
    <property type="entry name" value="Phage_tape_meas"/>
</dbReference>
<dbReference type="PANTHER" id="PTHR37813:SF1">
    <property type="entry name" value="FELS-2 PROPHAGE PROTEIN"/>
    <property type="match status" value="1"/>
</dbReference>
<sequence>MADNFQLKAIITAVDRLSGPLKGMQRQLKGFQKEVSSLALGAAGAGTAIMGALVLPVKSAITLESKMADVRKVVDGLDTPDAFKAMTEQVRDLSTELPMSAEGIAEIVAAGGQAGIARDELMQFATDAVKMGVAFDTTAEESGQMMAQWRTAFNMTQDEVAGLADKINYLGNTGPANAKKISDIVTRIGPLGGVAGVASGEIAAMGATIAGMGVESEIAATGIKNFMLSLTAGNSATKSQKQALRFLRINPKKLAADMQKDARGTMLSVLDAMAKVPKEKRAAVLNALFGKESLGAIAPLLTNLDLLRTNFRRVADSQQYGSSMQKEYASRAATTENQLLLLQNQLDAISSTLGETFLPEVNDGLEAVKPLLEEVRTFVRENPELVKTIAKIGLALLTVGAAAGSLSRIMKVLGGVMNMTPAKGLIALLVGGAYLIIDNWETVAPVIKKVWHVMDETAQAMGGWETVLKAIALFMATKWVADVTKSITAVTREMRTLGKVSAETGLMGKGRGFIGKAGVYGFLGTLMYEPVKDTLESVVPEDTVNWLDNKGLFLASDWTPFFDRKEYEQYQASLSQYKPNVPLLNPSSSMTQHSELKVTFENAPPGMKIIDVPDKADPLMKITHDVGYSPFRFPR</sequence>
<name>A0A7D7PM34_ECOLX</name>
<keyword evidence="2" id="KW-0472">Membrane</keyword>
<keyword evidence="2" id="KW-0812">Transmembrane</keyword>
<feature type="transmembrane region" description="Helical" evidence="2">
    <location>
        <begin position="35"/>
        <end position="57"/>
    </location>
</feature>
<dbReference type="NCBIfam" id="TIGR01760">
    <property type="entry name" value="tape_meas_TP901"/>
    <property type="match status" value="1"/>
</dbReference>